<dbReference type="EMBL" id="FOKG01000014">
    <property type="protein sequence ID" value="SFB49336.1"/>
    <property type="molecule type" value="Genomic_DNA"/>
</dbReference>
<dbReference type="OrthoDB" id="3698365at2"/>
<proteinExistence type="predicted"/>
<protein>
    <submittedName>
        <fullName evidence="1">Uncharacterized protein</fullName>
    </submittedName>
</protein>
<keyword evidence="2" id="KW-1185">Reference proteome</keyword>
<evidence type="ECO:0000313" key="1">
    <source>
        <dbReference type="EMBL" id="SFB49336.1"/>
    </source>
</evidence>
<reference evidence="2" key="1">
    <citation type="submission" date="2016-10" db="EMBL/GenBank/DDBJ databases">
        <authorList>
            <person name="Varghese N."/>
            <person name="Submissions S."/>
        </authorList>
    </citation>
    <scope>NUCLEOTIDE SEQUENCE [LARGE SCALE GENOMIC DNA]</scope>
    <source>
        <strain evidence="2">CGMCC 4.3568</strain>
    </source>
</reference>
<evidence type="ECO:0000313" key="2">
    <source>
        <dbReference type="Proteomes" id="UP000243799"/>
    </source>
</evidence>
<gene>
    <name evidence="1" type="ORF">SAMN05216266_11418</name>
</gene>
<dbReference type="STRING" id="490629.SAMN05216266_11418"/>
<accession>A0A1I1BI70</accession>
<dbReference type="RefSeq" id="WP_091675167.1">
    <property type="nucleotide sequence ID" value="NZ_FOKG01000014.1"/>
</dbReference>
<dbReference type="AlphaFoldDB" id="A0A1I1BI70"/>
<name>A0A1I1BI70_9PSEU</name>
<sequence>MLRRLPRAIALARYVAGSEAARNELSTSDGALDHCHRYHATRAEPLRELDHFEQAQAVERRALELTARPIKQSLLRQPILDS</sequence>
<organism evidence="1 2">
    <name type="scientific">Amycolatopsis marina</name>
    <dbReference type="NCBI Taxonomy" id="490629"/>
    <lineage>
        <taxon>Bacteria</taxon>
        <taxon>Bacillati</taxon>
        <taxon>Actinomycetota</taxon>
        <taxon>Actinomycetes</taxon>
        <taxon>Pseudonocardiales</taxon>
        <taxon>Pseudonocardiaceae</taxon>
        <taxon>Amycolatopsis</taxon>
    </lineage>
</organism>
<dbReference type="Proteomes" id="UP000243799">
    <property type="component" value="Unassembled WGS sequence"/>
</dbReference>